<organism evidence="3">
    <name type="scientific">Petromyzon marinus</name>
    <name type="common">Sea lamprey</name>
    <dbReference type="NCBI Taxonomy" id="7757"/>
    <lineage>
        <taxon>Eukaryota</taxon>
        <taxon>Metazoa</taxon>
        <taxon>Chordata</taxon>
        <taxon>Craniata</taxon>
        <taxon>Vertebrata</taxon>
        <taxon>Cyclostomata</taxon>
        <taxon>Hyperoartia</taxon>
        <taxon>Petromyzontiformes</taxon>
        <taxon>Petromyzontidae</taxon>
        <taxon>Petromyzon</taxon>
    </lineage>
</organism>
<accession>S4RL97</accession>
<dbReference type="HOGENOM" id="CLU_066901_0_1_1"/>
<dbReference type="SUPFAM" id="SSF52499">
    <property type="entry name" value="Isochorismatase-like hydrolases"/>
    <property type="match status" value="1"/>
</dbReference>
<dbReference type="PANTHER" id="PTHR14119:SF3">
    <property type="entry name" value="ISOCHORISMATASE DOMAIN-CONTAINING PROTEIN 2"/>
    <property type="match status" value="1"/>
</dbReference>
<evidence type="ECO:0000259" key="2">
    <source>
        <dbReference type="Pfam" id="PF00857"/>
    </source>
</evidence>
<dbReference type="Pfam" id="PF00857">
    <property type="entry name" value="Isochorismatase"/>
    <property type="match status" value="1"/>
</dbReference>
<reference evidence="3" key="1">
    <citation type="submission" date="2025-08" db="UniProtKB">
        <authorList>
            <consortium name="Ensembl"/>
        </authorList>
    </citation>
    <scope>IDENTIFICATION</scope>
</reference>
<dbReference type="Gene3D" id="3.40.50.850">
    <property type="entry name" value="Isochorismatase-like"/>
    <property type="match status" value="1"/>
</dbReference>
<proteinExistence type="inferred from homology"/>
<dbReference type="PANTHER" id="PTHR14119">
    <property type="entry name" value="HYDROLASE"/>
    <property type="match status" value="1"/>
</dbReference>
<comment type="similarity">
    <text evidence="1">Belongs to the isochorismatase family.</text>
</comment>
<dbReference type="InterPro" id="IPR000868">
    <property type="entry name" value="Isochorismatase-like_dom"/>
</dbReference>
<reference evidence="3" key="2">
    <citation type="submission" date="2025-09" db="UniProtKB">
        <authorList>
            <consortium name="Ensembl"/>
        </authorList>
    </citation>
    <scope>IDENTIFICATION</scope>
</reference>
<dbReference type="Ensembl" id="ENSPMAT00000006011.1">
    <property type="protein sequence ID" value="ENSPMAP00000005983.1"/>
    <property type="gene ID" value="ENSPMAG00000005433.1"/>
</dbReference>
<evidence type="ECO:0000256" key="1">
    <source>
        <dbReference type="ARBA" id="ARBA00006336"/>
    </source>
</evidence>
<dbReference type="InterPro" id="IPR050993">
    <property type="entry name" value="Isochorismatase_domain"/>
</dbReference>
<feature type="domain" description="Isochorismatase-like" evidence="2">
    <location>
        <begin position="16"/>
        <end position="163"/>
    </location>
</feature>
<dbReference type="AlphaFoldDB" id="S4RL97"/>
<protein>
    <submittedName>
        <fullName evidence="3">Isochorismatase domain containing 2</fullName>
    </submittedName>
</protein>
<dbReference type="GeneTree" id="ENSGT00390000006753"/>
<dbReference type="InterPro" id="IPR036380">
    <property type="entry name" value="Isochorismatase-like_sf"/>
</dbReference>
<dbReference type="STRING" id="7757.ENSPMAP00000005983"/>
<sequence length="207" mass="22643">RSDTMLRLGKLVPARTMLLLCDMQERFRNRVIYFPEIVQTSARLLQAARLLGVRAVVTEQYPDGLGPTVSELGATDLPTFPKTSLSMVMPEVLALLETLPAPRSVVLCGIEAQACVMATALDLLERGVDVHLIADACSARSQVDRLIAFERMKQSGVFITTSECIILQLLCDAKHPKFREVQKLLAPPVPDTGLLGMFGGAPIAEKR</sequence>
<evidence type="ECO:0000313" key="3">
    <source>
        <dbReference type="Ensembl" id="ENSPMAP00000005983.1"/>
    </source>
</evidence>
<dbReference type="OMA" id="HVCVFQT"/>
<name>S4RL97_PETMA</name>
<dbReference type="FunFam" id="3.40.50.850:FF:000001">
    <property type="entry name" value="Isochorismatase domain-containing protein 1"/>
    <property type="match status" value="1"/>
</dbReference>